<evidence type="ECO:0000256" key="9">
    <source>
        <dbReference type="PROSITE-ProRule" id="PRU00175"/>
    </source>
</evidence>
<evidence type="ECO:0000256" key="11">
    <source>
        <dbReference type="SAM" id="Phobius"/>
    </source>
</evidence>
<evidence type="ECO:0000256" key="2">
    <source>
        <dbReference type="ARBA" id="ARBA00022692"/>
    </source>
</evidence>
<evidence type="ECO:0000256" key="4">
    <source>
        <dbReference type="ARBA" id="ARBA00022771"/>
    </source>
</evidence>
<feature type="transmembrane region" description="Helical" evidence="11">
    <location>
        <begin position="81"/>
        <end position="101"/>
    </location>
</feature>
<dbReference type="PROSITE" id="PS50089">
    <property type="entry name" value="ZF_RING_2"/>
    <property type="match status" value="1"/>
</dbReference>
<dbReference type="PANTHER" id="PTHR46151:SF7">
    <property type="entry name" value="NEP1-INTERACTING PROTEIN 1"/>
    <property type="match status" value="1"/>
</dbReference>
<comment type="caution">
    <text evidence="13">The sequence shown here is derived from an EMBL/GenBank/DDBJ whole genome shotgun (WGS) entry which is preliminary data.</text>
</comment>
<reference evidence="13 14" key="1">
    <citation type="journal article" date="2022" name="Nat. Plants">
        <title>Genomes of leafy and leafless Platanthera orchids illuminate the evolution of mycoheterotrophy.</title>
        <authorList>
            <person name="Li M.H."/>
            <person name="Liu K.W."/>
            <person name="Li Z."/>
            <person name="Lu H.C."/>
            <person name="Ye Q.L."/>
            <person name="Zhang D."/>
            <person name="Wang J.Y."/>
            <person name="Li Y.F."/>
            <person name="Zhong Z.M."/>
            <person name="Liu X."/>
            <person name="Yu X."/>
            <person name="Liu D.K."/>
            <person name="Tu X.D."/>
            <person name="Liu B."/>
            <person name="Hao Y."/>
            <person name="Liao X.Y."/>
            <person name="Jiang Y.T."/>
            <person name="Sun W.H."/>
            <person name="Chen J."/>
            <person name="Chen Y.Q."/>
            <person name="Ai Y."/>
            <person name="Zhai J.W."/>
            <person name="Wu S.S."/>
            <person name="Zhou Z."/>
            <person name="Hsiao Y.Y."/>
            <person name="Wu W.L."/>
            <person name="Chen Y.Y."/>
            <person name="Lin Y.F."/>
            <person name="Hsu J.L."/>
            <person name="Li C.Y."/>
            <person name="Wang Z.W."/>
            <person name="Zhao X."/>
            <person name="Zhong W.Y."/>
            <person name="Ma X.K."/>
            <person name="Ma L."/>
            <person name="Huang J."/>
            <person name="Chen G.Z."/>
            <person name="Huang M.Z."/>
            <person name="Huang L."/>
            <person name="Peng D.H."/>
            <person name="Luo Y.B."/>
            <person name="Zou S.Q."/>
            <person name="Chen S.P."/>
            <person name="Lan S."/>
            <person name="Tsai W.C."/>
            <person name="Van de Peer Y."/>
            <person name="Liu Z.J."/>
        </authorList>
    </citation>
    <scope>NUCLEOTIDE SEQUENCE [LARGE SCALE GENOMIC DNA]</scope>
    <source>
        <strain evidence="13">Lor287</strain>
    </source>
</reference>
<feature type="compositionally biased region" description="Pro residues" evidence="10">
    <location>
        <begin position="10"/>
        <end position="20"/>
    </location>
</feature>
<organism evidence="13 14">
    <name type="scientific">Platanthera zijinensis</name>
    <dbReference type="NCBI Taxonomy" id="2320716"/>
    <lineage>
        <taxon>Eukaryota</taxon>
        <taxon>Viridiplantae</taxon>
        <taxon>Streptophyta</taxon>
        <taxon>Embryophyta</taxon>
        <taxon>Tracheophyta</taxon>
        <taxon>Spermatophyta</taxon>
        <taxon>Magnoliopsida</taxon>
        <taxon>Liliopsida</taxon>
        <taxon>Asparagales</taxon>
        <taxon>Orchidaceae</taxon>
        <taxon>Orchidoideae</taxon>
        <taxon>Orchideae</taxon>
        <taxon>Orchidinae</taxon>
        <taxon>Platanthera</taxon>
    </lineage>
</organism>
<evidence type="ECO:0000256" key="1">
    <source>
        <dbReference type="ARBA" id="ARBA00004141"/>
    </source>
</evidence>
<feature type="transmembrane region" description="Helical" evidence="11">
    <location>
        <begin position="107"/>
        <end position="127"/>
    </location>
</feature>
<dbReference type="Pfam" id="PF13639">
    <property type="entry name" value="zf-RING_2"/>
    <property type="match status" value="1"/>
</dbReference>
<evidence type="ECO:0000256" key="5">
    <source>
        <dbReference type="ARBA" id="ARBA00022833"/>
    </source>
</evidence>
<keyword evidence="2 11" id="KW-0812">Transmembrane</keyword>
<feature type="transmembrane region" description="Helical" evidence="11">
    <location>
        <begin position="43"/>
        <end position="69"/>
    </location>
</feature>
<dbReference type="InterPro" id="IPR001841">
    <property type="entry name" value="Znf_RING"/>
</dbReference>
<feature type="domain" description="RING-type" evidence="12">
    <location>
        <begin position="200"/>
        <end position="242"/>
    </location>
</feature>
<dbReference type="FunFam" id="3.30.40.10:FF:000505">
    <property type="entry name" value="NEP1-interacting protein-like 1"/>
    <property type="match status" value="1"/>
</dbReference>
<dbReference type="SUPFAM" id="SSF57850">
    <property type="entry name" value="RING/U-box"/>
    <property type="match status" value="1"/>
</dbReference>
<gene>
    <name evidence="13" type="primary">NIP1</name>
    <name evidence="13" type="ORF">KSP39_PZI008391</name>
</gene>
<feature type="region of interest" description="Disordered" evidence="10">
    <location>
        <begin position="1"/>
        <end position="27"/>
    </location>
</feature>
<comment type="similarity">
    <text evidence="8">Belongs to the RING-type zinc finger family. NIP subfamily.</text>
</comment>
<keyword evidence="3" id="KW-0479">Metal-binding</keyword>
<proteinExistence type="inferred from homology"/>
<dbReference type="Gene3D" id="3.30.40.10">
    <property type="entry name" value="Zinc/RING finger domain, C3HC4 (zinc finger)"/>
    <property type="match status" value="1"/>
</dbReference>
<comment type="subcellular location">
    <subcellularLocation>
        <location evidence="1">Membrane</location>
        <topology evidence="1">Multi-pass membrane protein</topology>
    </subcellularLocation>
</comment>
<evidence type="ECO:0000256" key="8">
    <source>
        <dbReference type="ARBA" id="ARBA00061072"/>
    </source>
</evidence>
<dbReference type="Proteomes" id="UP001418222">
    <property type="component" value="Unassembled WGS sequence"/>
</dbReference>
<keyword evidence="4 9" id="KW-0863">Zinc-finger</keyword>
<evidence type="ECO:0000256" key="3">
    <source>
        <dbReference type="ARBA" id="ARBA00022723"/>
    </source>
</evidence>
<dbReference type="CDD" id="cd23119">
    <property type="entry name" value="RING-H2_NIPL1-like"/>
    <property type="match status" value="1"/>
</dbReference>
<evidence type="ECO:0000259" key="12">
    <source>
        <dbReference type="PROSITE" id="PS50089"/>
    </source>
</evidence>
<name>A0AAP0G8I1_9ASPA</name>
<dbReference type="SMART" id="SM00184">
    <property type="entry name" value="RING"/>
    <property type="match status" value="1"/>
</dbReference>
<keyword evidence="5" id="KW-0862">Zinc</keyword>
<evidence type="ECO:0000313" key="13">
    <source>
        <dbReference type="EMBL" id="KAK8944511.1"/>
    </source>
</evidence>
<keyword evidence="7 11" id="KW-0472">Membrane</keyword>
<evidence type="ECO:0000256" key="7">
    <source>
        <dbReference type="ARBA" id="ARBA00023136"/>
    </source>
</evidence>
<sequence length="245" mass="25591">MDFVTASPTLPHPPPPPPPSEGIVGGGQTDGESFIASQLVERLVVAAITCVFALVGAPIGAITGALIGLATETGLFRGAGIGAISGAVFSVEAVESSVALWHSSGSGIWSVLYVVDIIFSLLSGRLVREKVGPAVQNAVQSQVTTVSLNMSALDSLYVEALDIFETGGTLGVSKDSLDSLPKLKVTSENIVDCSGETIVCSVCLQDIQVGETARSLPYCRHVFHLTCIDNWLLRHGSCPLCRRDV</sequence>
<keyword evidence="6 11" id="KW-1133">Transmembrane helix</keyword>
<protein>
    <submittedName>
        <fullName evidence="13">NEP1-interacting protein 1</fullName>
    </submittedName>
</protein>
<dbReference type="EMBL" id="JBBWWQ010000006">
    <property type="protein sequence ID" value="KAK8944511.1"/>
    <property type="molecule type" value="Genomic_DNA"/>
</dbReference>
<evidence type="ECO:0000256" key="10">
    <source>
        <dbReference type="SAM" id="MobiDB-lite"/>
    </source>
</evidence>
<dbReference type="AlphaFoldDB" id="A0AAP0G8I1"/>
<dbReference type="GO" id="GO:0016020">
    <property type="term" value="C:membrane"/>
    <property type="evidence" value="ECO:0007669"/>
    <property type="project" value="UniProtKB-SubCell"/>
</dbReference>
<accession>A0AAP0G8I1</accession>
<evidence type="ECO:0000313" key="14">
    <source>
        <dbReference type="Proteomes" id="UP001418222"/>
    </source>
</evidence>
<dbReference type="GO" id="GO:0008270">
    <property type="term" value="F:zinc ion binding"/>
    <property type="evidence" value="ECO:0007669"/>
    <property type="project" value="UniProtKB-KW"/>
</dbReference>
<dbReference type="PANTHER" id="PTHR46151">
    <property type="entry name" value="NEP1-INTERACTING PROTEIN-LIKE 2"/>
    <property type="match status" value="1"/>
</dbReference>
<evidence type="ECO:0000256" key="6">
    <source>
        <dbReference type="ARBA" id="ARBA00022989"/>
    </source>
</evidence>
<dbReference type="InterPro" id="IPR013083">
    <property type="entry name" value="Znf_RING/FYVE/PHD"/>
</dbReference>
<keyword evidence="14" id="KW-1185">Reference proteome</keyword>